<dbReference type="Gene3D" id="2.40.10.10">
    <property type="entry name" value="Trypsin-like serine proteases"/>
    <property type="match status" value="1"/>
</dbReference>
<organism evidence="7 8">
    <name type="scientific">Adineta ricciae</name>
    <name type="common">Rotifer</name>
    <dbReference type="NCBI Taxonomy" id="249248"/>
    <lineage>
        <taxon>Eukaryota</taxon>
        <taxon>Metazoa</taxon>
        <taxon>Spiralia</taxon>
        <taxon>Gnathifera</taxon>
        <taxon>Rotifera</taxon>
        <taxon>Eurotatoria</taxon>
        <taxon>Bdelloidea</taxon>
        <taxon>Adinetida</taxon>
        <taxon>Adinetidae</taxon>
        <taxon>Adineta</taxon>
    </lineage>
</organism>
<feature type="domain" description="Peptidase S1" evidence="6">
    <location>
        <begin position="47"/>
        <end position="286"/>
    </location>
</feature>
<dbReference type="GO" id="GO:0004252">
    <property type="term" value="F:serine-type endopeptidase activity"/>
    <property type="evidence" value="ECO:0007669"/>
    <property type="project" value="InterPro"/>
</dbReference>
<dbReference type="CDD" id="cd00190">
    <property type="entry name" value="Tryp_SPc"/>
    <property type="match status" value="1"/>
</dbReference>
<dbReference type="InterPro" id="IPR018114">
    <property type="entry name" value="TRYPSIN_HIS"/>
</dbReference>
<dbReference type="PROSITE" id="PS50240">
    <property type="entry name" value="TRYPSIN_DOM"/>
    <property type="match status" value="1"/>
</dbReference>
<dbReference type="PROSITE" id="PS00135">
    <property type="entry name" value="TRYPSIN_SER"/>
    <property type="match status" value="1"/>
</dbReference>
<accession>A0A815LAS3</accession>
<feature type="signal peptide" evidence="5">
    <location>
        <begin position="1"/>
        <end position="23"/>
    </location>
</feature>
<feature type="chain" id="PRO_5032694926" description="Peptidase S1 domain-containing protein" evidence="5">
    <location>
        <begin position="24"/>
        <end position="323"/>
    </location>
</feature>
<reference evidence="7" key="1">
    <citation type="submission" date="2021-02" db="EMBL/GenBank/DDBJ databases">
        <authorList>
            <person name="Nowell W R."/>
        </authorList>
    </citation>
    <scope>NUCLEOTIDE SEQUENCE</scope>
</reference>
<dbReference type="EMBL" id="CAJNOJ010000340">
    <property type="protein sequence ID" value="CAF1407443.1"/>
    <property type="molecule type" value="Genomic_DNA"/>
</dbReference>
<dbReference type="PROSITE" id="PS00134">
    <property type="entry name" value="TRYPSIN_HIS"/>
    <property type="match status" value="1"/>
</dbReference>
<evidence type="ECO:0000313" key="7">
    <source>
        <dbReference type="EMBL" id="CAF1407443.1"/>
    </source>
</evidence>
<comment type="caution">
    <text evidence="7">The sequence shown here is derived from an EMBL/GenBank/DDBJ whole genome shotgun (WGS) entry which is preliminary data.</text>
</comment>
<dbReference type="InterPro" id="IPR043504">
    <property type="entry name" value="Peptidase_S1_PA_chymotrypsin"/>
</dbReference>
<dbReference type="FunFam" id="2.40.10.10:FF:000047">
    <property type="entry name" value="Trypsin eta"/>
    <property type="match status" value="1"/>
</dbReference>
<dbReference type="GO" id="GO:0006508">
    <property type="term" value="P:proteolysis"/>
    <property type="evidence" value="ECO:0007669"/>
    <property type="project" value="UniProtKB-KW"/>
</dbReference>
<comment type="subcellular location">
    <subcellularLocation>
        <location evidence="1">Secreted</location>
    </subcellularLocation>
</comment>
<keyword evidence="3" id="KW-1015">Disulfide bond</keyword>
<gene>
    <name evidence="7" type="ORF">EDS130_LOCUS36464</name>
</gene>
<dbReference type="InterPro" id="IPR001254">
    <property type="entry name" value="Trypsin_dom"/>
</dbReference>
<dbReference type="PRINTS" id="PR00722">
    <property type="entry name" value="CHYMOTRYPSIN"/>
</dbReference>
<keyword evidence="2" id="KW-0964">Secreted</keyword>
<dbReference type="Proteomes" id="UP000663852">
    <property type="component" value="Unassembled WGS sequence"/>
</dbReference>
<dbReference type="Pfam" id="PF00089">
    <property type="entry name" value="Trypsin"/>
    <property type="match status" value="1"/>
</dbReference>
<dbReference type="PROSITE" id="PS51257">
    <property type="entry name" value="PROKAR_LIPOPROTEIN"/>
    <property type="match status" value="1"/>
</dbReference>
<dbReference type="PANTHER" id="PTHR24252">
    <property type="entry name" value="ACROSIN-RELATED"/>
    <property type="match status" value="1"/>
</dbReference>
<dbReference type="GO" id="GO:0051604">
    <property type="term" value="P:protein maturation"/>
    <property type="evidence" value="ECO:0007669"/>
    <property type="project" value="UniProtKB-ARBA"/>
</dbReference>
<dbReference type="AlphaFoldDB" id="A0A815LAS3"/>
<name>A0A815LAS3_ADIRI</name>
<dbReference type="PANTHER" id="PTHR24252:SF7">
    <property type="entry name" value="HYALIN"/>
    <property type="match status" value="1"/>
</dbReference>
<proteinExistence type="predicted"/>
<dbReference type="OrthoDB" id="10059102at2759"/>
<dbReference type="InterPro" id="IPR001314">
    <property type="entry name" value="Peptidase_S1A"/>
</dbReference>
<dbReference type="SMART" id="SM00020">
    <property type="entry name" value="Tryp_SPc"/>
    <property type="match status" value="1"/>
</dbReference>
<evidence type="ECO:0000256" key="3">
    <source>
        <dbReference type="ARBA" id="ARBA00023157"/>
    </source>
</evidence>
<dbReference type="InterPro" id="IPR033116">
    <property type="entry name" value="TRYPSIN_SER"/>
</dbReference>
<evidence type="ECO:0000256" key="2">
    <source>
        <dbReference type="ARBA" id="ARBA00022525"/>
    </source>
</evidence>
<sequence>MTHCRILVVLLLFVYLHIFSVNATLFPCNTTFSCGCSRANANINARIVGGEVAVDHSWGWAVSIRSYFGNHFCGGMIISPRYVLTAAHCIEDYIFSANLLSIVIGSNSLNGADGQQFTLSRIISHPSYNSRTKENDIAILQLSSAIDFKNDNVAKICLPNVTPTEQSKYPIVTKPVVAIGWGHTTFNGNLSNSLQQVTVKTVASKESKCKVSIRNTNLQFCAAVNGGGKDTCQGDSGGPLMFYSKSEQVWVLAGVTSYGYRCALPDYAGVYTRTSAYISWIQSVVGNDGIVTVQQSKAVIHHRVSYFLTFVVFSLMILNRCYY</sequence>
<evidence type="ECO:0000256" key="4">
    <source>
        <dbReference type="RuleBase" id="RU363034"/>
    </source>
</evidence>
<dbReference type="GO" id="GO:0005576">
    <property type="term" value="C:extracellular region"/>
    <property type="evidence" value="ECO:0007669"/>
    <property type="project" value="UniProtKB-SubCell"/>
</dbReference>
<dbReference type="SUPFAM" id="SSF50494">
    <property type="entry name" value="Trypsin-like serine proteases"/>
    <property type="match status" value="1"/>
</dbReference>
<dbReference type="InterPro" id="IPR009003">
    <property type="entry name" value="Peptidase_S1_PA"/>
</dbReference>
<keyword evidence="5" id="KW-0732">Signal</keyword>
<keyword evidence="4" id="KW-0645">Protease</keyword>
<keyword evidence="4" id="KW-0378">Hydrolase</keyword>
<evidence type="ECO:0000259" key="6">
    <source>
        <dbReference type="PROSITE" id="PS50240"/>
    </source>
</evidence>
<evidence type="ECO:0000313" key="8">
    <source>
        <dbReference type="Proteomes" id="UP000663852"/>
    </source>
</evidence>
<evidence type="ECO:0000256" key="5">
    <source>
        <dbReference type="SAM" id="SignalP"/>
    </source>
</evidence>
<keyword evidence="4" id="KW-0720">Serine protease</keyword>
<evidence type="ECO:0000256" key="1">
    <source>
        <dbReference type="ARBA" id="ARBA00004613"/>
    </source>
</evidence>
<protein>
    <recommendedName>
        <fullName evidence="6">Peptidase S1 domain-containing protein</fullName>
    </recommendedName>
</protein>